<organism evidence="8">
    <name type="scientific">Nocardia globerula</name>
    <dbReference type="NCBI Taxonomy" id="1818"/>
    <lineage>
        <taxon>Bacteria</taxon>
        <taxon>Bacillati</taxon>
        <taxon>Actinomycetota</taxon>
        <taxon>Actinomycetes</taxon>
        <taxon>Mycobacteriales</taxon>
        <taxon>Nocardiaceae</taxon>
        <taxon>Nocardia</taxon>
    </lineage>
</organism>
<feature type="transmembrane region" description="Helical" evidence="7">
    <location>
        <begin position="277"/>
        <end position="300"/>
    </location>
</feature>
<evidence type="ECO:0000256" key="6">
    <source>
        <dbReference type="ARBA" id="ARBA00023136"/>
    </source>
</evidence>
<keyword evidence="3" id="KW-1003">Cell membrane</keyword>
<proteinExistence type="inferred from homology"/>
<keyword evidence="5 7" id="KW-1133">Transmembrane helix</keyword>
<dbReference type="InterPro" id="IPR035906">
    <property type="entry name" value="MetI-like_sf"/>
</dbReference>
<reference evidence="8" key="1">
    <citation type="submission" date="2019-07" db="EMBL/GenBank/DDBJ databases">
        <title>Genomic Encyclopedia of Type Strains, Phase IV (KMG-IV): sequencing the most valuable type-strain genomes for metagenomic binning, comparative biology and taxonomic classification.</title>
        <authorList>
            <person name="Goeker M."/>
        </authorList>
    </citation>
    <scope>NUCLEOTIDE SEQUENCE</scope>
    <source>
        <strain evidence="8">DSM 44596</strain>
    </source>
</reference>
<evidence type="ECO:0000313" key="8">
    <source>
        <dbReference type="EMBL" id="TYQ01693.1"/>
    </source>
</evidence>
<feature type="transmembrane region" description="Helical" evidence="7">
    <location>
        <begin position="12"/>
        <end position="30"/>
    </location>
</feature>
<feature type="transmembrane region" description="Helical" evidence="7">
    <location>
        <begin position="235"/>
        <end position="257"/>
    </location>
</feature>
<evidence type="ECO:0000256" key="7">
    <source>
        <dbReference type="RuleBase" id="RU363032"/>
    </source>
</evidence>
<keyword evidence="2 7" id="KW-0813">Transport</keyword>
<dbReference type="AlphaFoldDB" id="A0A652YKU4"/>
<dbReference type="GO" id="GO:0005886">
    <property type="term" value="C:plasma membrane"/>
    <property type="evidence" value="ECO:0007669"/>
    <property type="project" value="UniProtKB-SubCell"/>
</dbReference>
<name>A0A652YKU4_NOCGL</name>
<evidence type="ECO:0000256" key="1">
    <source>
        <dbReference type="ARBA" id="ARBA00004651"/>
    </source>
</evidence>
<comment type="similarity">
    <text evidence="7">Belongs to the binding-protein-dependent transport system permease family.</text>
</comment>
<sequence length="338" mass="35914">MTRYVLAKLGQSLFVIWAAYTFTFVLLYVLPYDAVDVMFSPSDGDLVSDAQKDVVRDQLGMSGSVFEQYFTRLLRAVQGDFGQSTRTGEPVLSMIAQVLPQTVILAAVALTIAVVFAFALALGAAYTRNRWLANTLASIPALGVSVPVFLVGLVILQVFSFQLGWFPSIGNDGVASLILPAVTLAIPVSAPIAQLLVKNFTIGLGSPYVAVSTAKGGTRLWVLVNDVVKNAALPALTIAGITLGNLLAGAVIVETIYSRSGLGRLTETAVRTQDVPLVQAAVVFAALVFVTVNFLVDIVYPLLDPRLRTAVLNSKSGVSAKDVDSAQKKPVEQELVLS</sequence>
<dbReference type="GO" id="GO:0055085">
    <property type="term" value="P:transmembrane transport"/>
    <property type="evidence" value="ECO:0007669"/>
    <property type="project" value="InterPro"/>
</dbReference>
<dbReference type="SUPFAM" id="SSF161098">
    <property type="entry name" value="MetI-like"/>
    <property type="match status" value="1"/>
</dbReference>
<feature type="transmembrane region" description="Helical" evidence="7">
    <location>
        <begin position="103"/>
        <end position="127"/>
    </location>
</feature>
<keyword evidence="4 7" id="KW-0812">Transmembrane</keyword>
<dbReference type="PANTHER" id="PTHR43163:SF6">
    <property type="entry name" value="DIPEPTIDE TRANSPORT SYSTEM PERMEASE PROTEIN DPPB-RELATED"/>
    <property type="match status" value="1"/>
</dbReference>
<evidence type="ECO:0000256" key="3">
    <source>
        <dbReference type="ARBA" id="ARBA00022475"/>
    </source>
</evidence>
<accession>A0A652YKU4</accession>
<dbReference type="EMBL" id="VNIQ01000007">
    <property type="protein sequence ID" value="TYQ01693.1"/>
    <property type="molecule type" value="Genomic_DNA"/>
</dbReference>
<evidence type="ECO:0000256" key="5">
    <source>
        <dbReference type="ARBA" id="ARBA00022989"/>
    </source>
</evidence>
<feature type="transmembrane region" description="Helical" evidence="7">
    <location>
        <begin position="139"/>
        <end position="165"/>
    </location>
</feature>
<dbReference type="Gene3D" id="1.10.3720.10">
    <property type="entry name" value="MetI-like"/>
    <property type="match status" value="1"/>
</dbReference>
<comment type="subcellular location">
    <subcellularLocation>
        <location evidence="1 7">Cell membrane</location>
        <topology evidence="1 7">Multi-pass membrane protein</topology>
    </subcellularLocation>
</comment>
<dbReference type="PANTHER" id="PTHR43163">
    <property type="entry name" value="DIPEPTIDE TRANSPORT SYSTEM PERMEASE PROTEIN DPPB-RELATED"/>
    <property type="match status" value="1"/>
</dbReference>
<gene>
    <name evidence="8" type="ORF">FNL38_107114</name>
</gene>
<dbReference type="InterPro" id="IPR000515">
    <property type="entry name" value="MetI-like"/>
</dbReference>
<dbReference type="Pfam" id="PF00528">
    <property type="entry name" value="BPD_transp_1"/>
    <property type="match status" value="1"/>
</dbReference>
<comment type="caution">
    <text evidence="8">The sequence shown here is derived from an EMBL/GenBank/DDBJ whole genome shotgun (WGS) entry which is preliminary data.</text>
</comment>
<protein>
    <submittedName>
        <fullName evidence="8">Peptide/nickel transport system permease protein</fullName>
    </submittedName>
</protein>
<keyword evidence="6 7" id="KW-0472">Membrane</keyword>
<evidence type="ECO:0000256" key="2">
    <source>
        <dbReference type="ARBA" id="ARBA00022448"/>
    </source>
</evidence>
<dbReference type="PROSITE" id="PS50928">
    <property type="entry name" value="ABC_TM1"/>
    <property type="match status" value="1"/>
</dbReference>
<feature type="transmembrane region" description="Helical" evidence="7">
    <location>
        <begin position="177"/>
        <end position="197"/>
    </location>
</feature>
<evidence type="ECO:0000256" key="4">
    <source>
        <dbReference type="ARBA" id="ARBA00022692"/>
    </source>
</evidence>